<accession>A0A7J0EZH6</accession>
<protein>
    <submittedName>
        <fullName evidence="1">Uncharacterized protein</fullName>
    </submittedName>
</protein>
<proteinExistence type="predicted"/>
<sequence length="224" mass="24443">MREVQLIPGPPLEKETNIMTQGELDRLQESHSFPSGIQTRLLKADETIVSTSPSEVAFCKAAFQVWLCLPIHPTLRRILAFYNFYAIKDISRSKAFLRSFALDSGHMASSKGDNAKVQNIGDMSHVAANEGTIRKGLGGILPPLPDQVLLSILGATIPDVPAFVVLKEGISALPRVVLGLETSTIDNPIMAEKLFQGIVLPTDKKTVGELEMDVAATRFFHAFC</sequence>
<dbReference type="Proteomes" id="UP000585474">
    <property type="component" value="Unassembled WGS sequence"/>
</dbReference>
<keyword evidence="2" id="KW-1185">Reference proteome</keyword>
<evidence type="ECO:0000313" key="1">
    <source>
        <dbReference type="EMBL" id="GFY91037.1"/>
    </source>
</evidence>
<reference evidence="1 2" key="1">
    <citation type="submission" date="2019-07" db="EMBL/GenBank/DDBJ databases">
        <title>De Novo Assembly of kiwifruit Actinidia rufa.</title>
        <authorList>
            <person name="Sugita-Konishi S."/>
            <person name="Sato K."/>
            <person name="Mori E."/>
            <person name="Abe Y."/>
            <person name="Kisaki G."/>
            <person name="Hamano K."/>
            <person name="Suezawa K."/>
            <person name="Otani M."/>
            <person name="Fukuda T."/>
            <person name="Manabe T."/>
            <person name="Gomi K."/>
            <person name="Tabuchi M."/>
            <person name="Akimitsu K."/>
            <person name="Kataoka I."/>
        </authorList>
    </citation>
    <scope>NUCLEOTIDE SEQUENCE [LARGE SCALE GENOMIC DNA]</scope>
    <source>
        <strain evidence="2">cv. Fuchu</strain>
    </source>
</reference>
<dbReference type="OrthoDB" id="687305at2759"/>
<evidence type="ECO:0000313" key="2">
    <source>
        <dbReference type="Proteomes" id="UP000585474"/>
    </source>
</evidence>
<dbReference type="EMBL" id="BJWL01000007">
    <property type="protein sequence ID" value="GFY91037.1"/>
    <property type="molecule type" value="Genomic_DNA"/>
</dbReference>
<dbReference type="AlphaFoldDB" id="A0A7J0EZH6"/>
<gene>
    <name evidence="1" type="ORF">Acr_07g0012330</name>
</gene>
<name>A0A7J0EZH6_9ERIC</name>
<organism evidence="1 2">
    <name type="scientific">Actinidia rufa</name>
    <dbReference type="NCBI Taxonomy" id="165716"/>
    <lineage>
        <taxon>Eukaryota</taxon>
        <taxon>Viridiplantae</taxon>
        <taxon>Streptophyta</taxon>
        <taxon>Embryophyta</taxon>
        <taxon>Tracheophyta</taxon>
        <taxon>Spermatophyta</taxon>
        <taxon>Magnoliopsida</taxon>
        <taxon>eudicotyledons</taxon>
        <taxon>Gunneridae</taxon>
        <taxon>Pentapetalae</taxon>
        <taxon>asterids</taxon>
        <taxon>Ericales</taxon>
        <taxon>Actinidiaceae</taxon>
        <taxon>Actinidia</taxon>
    </lineage>
</organism>
<comment type="caution">
    <text evidence="1">The sequence shown here is derived from an EMBL/GenBank/DDBJ whole genome shotgun (WGS) entry which is preliminary data.</text>
</comment>